<sequence length="315" mass="32119">MSHMTRLSLIGAVLASGMTMTASPAQAASTGLARVYTSGATQFVEFTAGTGKANQVEVFRAGNTVTFDDRHRIRAGKGCKAVKGDSTKVRCPVRSGNAVTVDVRLGDKNDVFANKTAMYAEVRGGTGKDRLYGGSGPDLLNGDRGADRIYGGVGDDFLLGGVGGDDVLQGGVGDDTLLGSPGNDYLNAGDGDDLVFPGTGKDYTYAGDGDDTVLDAAGNDIVDAGLGNDRISGGPGADLIYGAEGDDRIHGGPGADRLYGDDGDDLLNGSVDRAGGTSYDTVPDTLDGGPHRLGDTAETRPGDTTVDCETITPVP</sequence>
<keyword evidence="6" id="KW-1185">Reference proteome</keyword>
<proteinExistence type="predicted"/>
<evidence type="ECO:0000256" key="4">
    <source>
        <dbReference type="SAM" id="SignalP"/>
    </source>
</evidence>
<dbReference type="Proteomes" id="UP000198688">
    <property type="component" value="Chromosome I"/>
</dbReference>
<name>A0A1H2CPE4_9ACTN</name>
<evidence type="ECO:0000256" key="1">
    <source>
        <dbReference type="ARBA" id="ARBA00004613"/>
    </source>
</evidence>
<dbReference type="Gene3D" id="2.150.10.10">
    <property type="entry name" value="Serralysin-like metalloprotease, C-terminal"/>
    <property type="match status" value="2"/>
</dbReference>
<dbReference type="AlphaFoldDB" id="A0A1H2CPE4"/>
<protein>
    <submittedName>
        <fullName evidence="5">Hemolysin-type calcium-binding repeat-containing protein</fullName>
    </submittedName>
</protein>
<dbReference type="EMBL" id="LT629758">
    <property type="protein sequence ID" value="SDT72167.1"/>
    <property type="molecule type" value="Genomic_DNA"/>
</dbReference>
<keyword evidence="2" id="KW-0964">Secreted</keyword>
<dbReference type="PROSITE" id="PS00330">
    <property type="entry name" value="HEMOLYSIN_CALCIUM"/>
    <property type="match status" value="3"/>
</dbReference>
<dbReference type="RefSeq" id="WP_172890654.1">
    <property type="nucleotide sequence ID" value="NZ_LT629758.1"/>
</dbReference>
<gene>
    <name evidence="5" type="ORF">SAMN04489716_6346</name>
</gene>
<dbReference type="InterPro" id="IPR001343">
    <property type="entry name" value="Hemolysn_Ca-bd"/>
</dbReference>
<feature type="signal peptide" evidence="4">
    <location>
        <begin position="1"/>
        <end position="27"/>
    </location>
</feature>
<dbReference type="GO" id="GO:0005509">
    <property type="term" value="F:calcium ion binding"/>
    <property type="evidence" value="ECO:0007669"/>
    <property type="project" value="InterPro"/>
</dbReference>
<dbReference type="InterPro" id="IPR050557">
    <property type="entry name" value="RTX_toxin/Mannuronan_C5-epim"/>
</dbReference>
<keyword evidence="4" id="KW-0732">Signal</keyword>
<accession>A0A1H2CPE4</accession>
<feature type="chain" id="PRO_5009271332" evidence="4">
    <location>
        <begin position="28"/>
        <end position="315"/>
    </location>
</feature>
<evidence type="ECO:0000256" key="3">
    <source>
        <dbReference type="SAM" id="MobiDB-lite"/>
    </source>
</evidence>
<dbReference type="PANTHER" id="PTHR38340">
    <property type="entry name" value="S-LAYER PROTEIN"/>
    <property type="match status" value="1"/>
</dbReference>
<dbReference type="GO" id="GO:0005576">
    <property type="term" value="C:extracellular region"/>
    <property type="evidence" value="ECO:0007669"/>
    <property type="project" value="UniProtKB-SubCell"/>
</dbReference>
<dbReference type="PANTHER" id="PTHR38340:SF1">
    <property type="entry name" value="S-LAYER PROTEIN"/>
    <property type="match status" value="1"/>
</dbReference>
<feature type="compositionally biased region" description="Basic and acidic residues" evidence="3">
    <location>
        <begin position="289"/>
        <end position="301"/>
    </location>
</feature>
<reference evidence="5 6" key="1">
    <citation type="submission" date="2016-10" db="EMBL/GenBank/DDBJ databases">
        <authorList>
            <person name="de Groot N.N."/>
        </authorList>
    </citation>
    <scope>NUCLEOTIDE SEQUENCE [LARGE SCALE GENOMIC DNA]</scope>
    <source>
        <strain evidence="5 6">DSM 43941</strain>
    </source>
</reference>
<evidence type="ECO:0000313" key="6">
    <source>
        <dbReference type="Proteomes" id="UP000198688"/>
    </source>
</evidence>
<feature type="region of interest" description="Disordered" evidence="3">
    <location>
        <begin position="270"/>
        <end position="303"/>
    </location>
</feature>
<dbReference type="SUPFAM" id="SSF51120">
    <property type="entry name" value="beta-Roll"/>
    <property type="match status" value="2"/>
</dbReference>
<dbReference type="PRINTS" id="PR00313">
    <property type="entry name" value="CABNDNGRPT"/>
</dbReference>
<dbReference type="InterPro" id="IPR018511">
    <property type="entry name" value="Hemolysin-typ_Ca-bd_CS"/>
</dbReference>
<organism evidence="5 6">
    <name type="scientific">Actinoplanes derwentensis</name>
    <dbReference type="NCBI Taxonomy" id="113562"/>
    <lineage>
        <taxon>Bacteria</taxon>
        <taxon>Bacillati</taxon>
        <taxon>Actinomycetota</taxon>
        <taxon>Actinomycetes</taxon>
        <taxon>Micromonosporales</taxon>
        <taxon>Micromonosporaceae</taxon>
        <taxon>Actinoplanes</taxon>
    </lineage>
</organism>
<dbReference type="Pfam" id="PF00353">
    <property type="entry name" value="HemolysinCabind"/>
    <property type="match status" value="4"/>
</dbReference>
<dbReference type="STRING" id="113562.SAMN04489716_6346"/>
<comment type="subcellular location">
    <subcellularLocation>
        <location evidence="1">Secreted</location>
    </subcellularLocation>
</comment>
<evidence type="ECO:0000256" key="2">
    <source>
        <dbReference type="ARBA" id="ARBA00022525"/>
    </source>
</evidence>
<dbReference type="InterPro" id="IPR011049">
    <property type="entry name" value="Serralysin-like_metalloprot_C"/>
</dbReference>
<evidence type="ECO:0000313" key="5">
    <source>
        <dbReference type="EMBL" id="SDT72167.1"/>
    </source>
</evidence>